<gene>
    <name evidence="1" type="primary">ABSGL_03050.1 scaffold 4127</name>
</gene>
<dbReference type="EMBL" id="LT551814">
    <property type="protein sequence ID" value="SAL97552.1"/>
    <property type="molecule type" value="Genomic_DNA"/>
</dbReference>
<dbReference type="InParanoid" id="A0A163J786"/>
<keyword evidence="2" id="KW-1185">Reference proteome</keyword>
<proteinExistence type="predicted"/>
<organism evidence="1">
    <name type="scientific">Absidia glauca</name>
    <name type="common">Pin mould</name>
    <dbReference type="NCBI Taxonomy" id="4829"/>
    <lineage>
        <taxon>Eukaryota</taxon>
        <taxon>Fungi</taxon>
        <taxon>Fungi incertae sedis</taxon>
        <taxon>Mucoromycota</taxon>
        <taxon>Mucoromycotina</taxon>
        <taxon>Mucoromycetes</taxon>
        <taxon>Mucorales</taxon>
        <taxon>Cunninghamellaceae</taxon>
        <taxon>Absidia</taxon>
    </lineage>
</organism>
<reference evidence="1" key="1">
    <citation type="submission" date="2016-04" db="EMBL/GenBank/DDBJ databases">
        <authorList>
            <person name="Evans L.H."/>
            <person name="Alamgir A."/>
            <person name="Owens N."/>
            <person name="Weber N.D."/>
            <person name="Virtaneva K."/>
            <person name="Barbian K."/>
            <person name="Babar A."/>
            <person name="Rosenke K."/>
        </authorList>
    </citation>
    <scope>NUCLEOTIDE SEQUENCE [LARGE SCALE GENOMIC DNA]</scope>
    <source>
        <strain evidence="1">CBS 101.48</strain>
    </source>
</reference>
<evidence type="ECO:0000313" key="2">
    <source>
        <dbReference type="Proteomes" id="UP000078561"/>
    </source>
</evidence>
<accession>A0A163J786</accession>
<dbReference type="AlphaFoldDB" id="A0A163J786"/>
<name>A0A163J786_ABSGL</name>
<dbReference type="Proteomes" id="UP000078561">
    <property type="component" value="Unassembled WGS sequence"/>
</dbReference>
<evidence type="ECO:0000313" key="1">
    <source>
        <dbReference type="EMBL" id="SAL97552.1"/>
    </source>
</evidence>
<sequence>MKPRQPIDLCGHPHPSITIRFLSEAISTSTSNTTAPPPATASEEEGLHDEFGWRKNGNFWHNKYSNITTTTDPYIPDQ</sequence>
<protein>
    <submittedName>
        <fullName evidence="1">Uncharacterized protein</fullName>
    </submittedName>
</protein>